<proteinExistence type="predicted"/>
<organism evidence="2 3">
    <name type="scientific">Plutella xylostella</name>
    <name type="common">Diamondback moth</name>
    <name type="synonym">Plutella maculipennis</name>
    <dbReference type="NCBI Taxonomy" id="51655"/>
    <lineage>
        <taxon>Eukaryota</taxon>
        <taxon>Metazoa</taxon>
        <taxon>Ecdysozoa</taxon>
        <taxon>Arthropoda</taxon>
        <taxon>Hexapoda</taxon>
        <taxon>Insecta</taxon>
        <taxon>Pterygota</taxon>
        <taxon>Neoptera</taxon>
        <taxon>Endopterygota</taxon>
        <taxon>Lepidoptera</taxon>
        <taxon>Glossata</taxon>
        <taxon>Ditrysia</taxon>
        <taxon>Yponomeutoidea</taxon>
        <taxon>Plutellidae</taxon>
        <taxon>Plutella</taxon>
    </lineage>
</organism>
<keyword evidence="3" id="KW-1185">Reference proteome</keyword>
<reference evidence="2 3" key="1">
    <citation type="submission" date="2021-06" db="EMBL/GenBank/DDBJ databases">
        <title>A haploid diamondback moth (Plutella xylostella L.) genome assembly resolves 31 chromosomes and identifies a diamide resistance mutation.</title>
        <authorList>
            <person name="Ward C.M."/>
            <person name="Perry K.D."/>
            <person name="Baker G."/>
            <person name="Powis K."/>
            <person name="Heckel D.G."/>
            <person name="Baxter S.W."/>
        </authorList>
    </citation>
    <scope>NUCLEOTIDE SEQUENCE [LARGE SCALE GENOMIC DNA]</scope>
    <source>
        <strain evidence="2 3">LV</strain>
        <tissue evidence="2">Single pupa</tissue>
    </source>
</reference>
<evidence type="ECO:0000256" key="1">
    <source>
        <dbReference type="SAM" id="MobiDB-lite"/>
    </source>
</evidence>
<gene>
    <name evidence="2" type="ORF">JYU34_008596</name>
</gene>
<sequence>MRLTRRGDQTGGRRGRAAAGRVPCRGCAVSCPCGVATSPAAAPCRAVCPLPHHTCTLTLASFTTLKINKTSSDCHLQSHINHD</sequence>
<comment type="caution">
    <text evidence="2">The sequence shown here is derived from an EMBL/GenBank/DDBJ whole genome shotgun (WGS) entry which is preliminary data.</text>
</comment>
<feature type="region of interest" description="Disordered" evidence="1">
    <location>
        <begin position="1"/>
        <end position="20"/>
    </location>
</feature>
<evidence type="ECO:0000313" key="2">
    <source>
        <dbReference type="EMBL" id="KAG7306025.1"/>
    </source>
</evidence>
<protein>
    <submittedName>
        <fullName evidence="2">Uncharacterized protein</fullName>
    </submittedName>
</protein>
<dbReference type="EMBL" id="JAHIBW010000012">
    <property type="protein sequence ID" value="KAG7306025.1"/>
    <property type="molecule type" value="Genomic_DNA"/>
</dbReference>
<accession>A0ABQ7QLB5</accession>
<evidence type="ECO:0000313" key="3">
    <source>
        <dbReference type="Proteomes" id="UP000823941"/>
    </source>
</evidence>
<dbReference type="Proteomes" id="UP000823941">
    <property type="component" value="Chromosome 12"/>
</dbReference>
<name>A0ABQ7QLB5_PLUXY</name>